<dbReference type="RefSeq" id="WP_074630557.1">
    <property type="nucleotide sequence ID" value="NZ_FNKY01000001.1"/>
</dbReference>
<evidence type="ECO:0000313" key="3">
    <source>
        <dbReference type="EMBL" id="SDQ32789.1"/>
    </source>
</evidence>
<dbReference type="Pfam" id="PF25678">
    <property type="entry name" value="DUF7946"/>
    <property type="match status" value="1"/>
</dbReference>
<reference evidence="3 4" key="1">
    <citation type="submission" date="2016-10" db="EMBL/GenBank/DDBJ databases">
        <authorList>
            <person name="Varghese N."/>
            <person name="Submissions S."/>
        </authorList>
    </citation>
    <scope>NUCLEOTIDE SEQUENCE [LARGE SCALE GENOMIC DNA]</scope>
    <source>
        <strain evidence="3 4">Nl1</strain>
    </source>
</reference>
<feature type="domain" description="DUF7947" evidence="2">
    <location>
        <begin position="201"/>
        <end position="287"/>
    </location>
</feature>
<dbReference type="InterPro" id="IPR057707">
    <property type="entry name" value="DUF7947"/>
</dbReference>
<evidence type="ECO:0000259" key="2">
    <source>
        <dbReference type="Pfam" id="PF25679"/>
    </source>
</evidence>
<comment type="caution">
    <text evidence="3">The sequence shown here is derived from an EMBL/GenBank/DDBJ whole genome shotgun (WGS) entry which is preliminary data.</text>
</comment>
<feature type="domain" description="DUF7946" evidence="1">
    <location>
        <begin position="7"/>
        <end position="189"/>
    </location>
</feature>
<gene>
    <name evidence="3" type="ORF">SAMN05216402_0396</name>
</gene>
<protein>
    <submittedName>
        <fullName evidence="3">Uncharacterized protein</fullName>
    </submittedName>
</protein>
<name>A0ABY0TBD4_9PROT</name>
<evidence type="ECO:0000313" key="4">
    <source>
        <dbReference type="Proteomes" id="UP000183471"/>
    </source>
</evidence>
<proteinExistence type="predicted"/>
<sequence>MIKTVQFTLSFTGNDSDRHLIDFYDVSKALIGFQRSIALTTHLVLNNEIITQAPYLKGATIYALPSEAGSWKMTAVVMASLYHLGTAPINTPIGHLIHSLYDYVVSESLGFHVDYDKTLKKLYDESDIKKTQLPQIRESQAHSLVEKCSPAIEEMHRPIYKGHTAKKGRIVTTIGDRKIPLQQSLTIETYDFIHETHISAEPEEIQGRISGYYKNTFKGKIFDKSIGWPVSFELRDQARNRIAFDLIIRSLHANALSLTNENSIVFCKAYRMTSKSGQLKGFLITEVSSKPLS</sequence>
<dbReference type="InterPro" id="IPR057706">
    <property type="entry name" value="DUF7946"/>
</dbReference>
<organism evidence="3 4">
    <name type="scientific">Nitrosospira multiformis</name>
    <dbReference type="NCBI Taxonomy" id="1231"/>
    <lineage>
        <taxon>Bacteria</taxon>
        <taxon>Pseudomonadati</taxon>
        <taxon>Pseudomonadota</taxon>
        <taxon>Betaproteobacteria</taxon>
        <taxon>Nitrosomonadales</taxon>
        <taxon>Nitrosomonadaceae</taxon>
        <taxon>Nitrosospira</taxon>
    </lineage>
</organism>
<dbReference type="Proteomes" id="UP000183471">
    <property type="component" value="Unassembled WGS sequence"/>
</dbReference>
<dbReference type="EMBL" id="FNKY01000001">
    <property type="protein sequence ID" value="SDQ32789.1"/>
    <property type="molecule type" value="Genomic_DNA"/>
</dbReference>
<keyword evidence="4" id="KW-1185">Reference proteome</keyword>
<evidence type="ECO:0000259" key="1">
    <source>
        <dbReference type="Pfam" id="PF25678"/>
    </source>
</evidence>
<accession>A0ABY0TBD4</accession>
<dbReference type="Pfam" id="PF25679">
    <property type="entry name" value="DUF7947"/>
    <property type="match status" value="1"/>
</dbReference>